<dbReference type="OrthoDB" id="7247100at2"/>
<name>A0A1I3XZT8_9PROT</name>
<dbReference type="Gene3D" id="3.40.190.150">
    <property type="entry name" value="Bordetella uptake gene, domain 1"/>
    <property type="match status" value="1"/>
</dbReference>
<dbReference type="STRING" id="1123062.SAMN02745775_101768"/>
<evidence type="ECO:0000313" key="3">
    <source>
        <dbReference type="EMBL" id="SFK24571.1"/>
    </source>
</evidence>
<gene>
    <name evidence="3" type="ORF">SAMN02745775_101768</name>
</gene>
<evidence type="ECO:0000256" key="1">
    <source>
        <dbReference type="ARBA" id="ARBA00006987"/>
    </source>
</evidence>
<proteinExistence type="inferred from homology"/>
<dbReference type="PANTHER" id="PTHR42928:SF5">
    <property type="entry name" value="BLR1237 PROTEIN"/>
    <property type="match status" value="1"/>
</dbReference>
<evidence type="ECO:0000256" key="2">
    <source>
        <dbReference type="SAM" id="SignalP"/>
    </source>
</evidence>
<organism evidence="3 4">
    <name type="scientific">Falsiroseomonas stagni DSM 19981</name>
    <dbReference type="NCBI Taxonomy" id="1123062"/>
    <lineage>
        <taxon>Bacteria</taxon>
        <taxon>Pseudomonadati</taxon>
        <taxon>Pseudomonadota</taxon>
        <taxon>Alphaproteobacteria</taxon>
        <taxon>Acetobacterales</taxon>
        <taxon>Roseomonadaceae</taxon>
        <taxon>Falsiroseomonas</taxon>
    </lineage>
</organism>
<dbReference type="SUPFAM" id="SSF53850">
    <property type="entry name" value="Periplasmic binding protein-like II"/>
    <property type="match status" value="1"/>
</dbReference>
<dbReference type="InterPro" id="IPR005064">
    <property type="entry name" value="BUG"/>
</dbReference>
<keyword evidence="3" id="KW-0675">Receptor</keyword>
<feature type="signal peptide" evidence="2">
    <location>
        <begin position="1"/>
        <end position="25"/>
    </location>
</feature>
<dbReference type="EMBL" id="FOSQ01000001">
    <property type="protein sequence ID" value="SFK24571.1"/>
    <property type="molecule type" value="Genomic_DNA"/>
</dbReference>
<reference evidence="3 4" key="1">
    <citation type="submission" date="2016-10" db="EMBL/GenBank/DDBJ databases">
        <authorList>
            <person name="de Groot N.N."/>
        </authorList>
    </citation>
    <scope>NUCLEOTIDE SEQUENCE [LARGE SCALE GENOMIC DNA]</scope>
    <source>
        <strain evidence="3 4">DSM 19981</strain>
    </source>
</reference>
<protein>
    <submittedName>
        <fullName evidence="3">Tripartite-type tricarboxylate transporter, receptor component TctC</fullName>
    </submittedName>
</protein>
<dbReference type="InterPro" id="IPR042100">
    <property type="entry name" value="Bug_dom1"/>
</dbReference>
<dbReference type="Proteomes" id="UP000199473">
    <property type="component" value="Unassembled WGS sequence"/>
</dbReference>
<feature type="chain" id="PRO_5011595380" evidence="2">
    <location>
        <begin position="26"/>
        <end position="325"/>
    </location>
</feature>
<evidence type="ECO:0000313" key="4">
    <source>
        <dbReference type="Proteomes" id="UP000199473"/>
    </source>
</evidence>
<keyword evidence="4" id="KW-1185">Reference proteome</keyword>
<keyword evidence="2" id="KW-0732">Signal</keyword>
<dbReference type="Gene3D" id="3.40.190.10">
    <property type="entry name" value="Periplasmic binding protein-like II"/>
    <property type="match status" value="1"/>
</dbReference>
<comment type="similarity">
    <text evidence="1">Belongs to the UPF0065 (bug) family.</text>
</comment>
<dbReference type="RefSeq" id="WP_092955680.1">
    <property type="nucleotide sequence ID" value="NZ_FOSQ01000001.1"/>
</dbReference>
<dbReference type="AlphaFoldDB" id="A0A1I3XZT8"/>
<dbReference type="PANTHER" id="PTHR42928">
    <property type="entry name" value="TRICARBOXYLATE-BINDING PROTEIN"/>
    <property type="match status" value="1"/>
</dbReference>
<dbReference type="Pfam" id="PF03401">
    <property type="entry name" value="TctC"/>
    <property type="match status" value="1"/>
</dbReference>
<dbReference type="PIRSF" id="PIRSF017082">
    <property type="entry name" value="YflP"/>
    <property type="match status" value="1"/>
</dbReference>
<sequence length="325" mass="33678">MFIPRRAVIAAAPLLAYPLSSEAQAVFPTRPLRAILSFPPGGAIDAVTRLIAPRVGELLGQPLVVENRGGAVGSLAAGTVAASPADGHTLLFDASQHAAAPFLLNNLSFSYDSFAPVTQLTSVPLLLAAHPGLPAQTLAEFLALGRARAAAGRPLTYASGGNGASTHYAGVLFQNLAGFEVLHVPFRGGGPAVQALLAGTVDFHIGTAGSTAAMVREGRLRGLAVSTAARLPAFPELPTLQEGGLAGYDWNEWGGVFAPAGTPAPMIDRLHAALREALFQPVVLERLSTIGMVPVASTPNDFAAFVRDQKALTGRLTREARVTMD</sequence>
<accession>A0A1I3XZT8</accession>